<feature type="region of interest" description="Disordered" evidence="1">
    <location>
        <begin position="633"/>
        <end position="681"/>
    </location>
</feature>
<evidence type="ECO:0000256" key="1">
    <source>
        <dbReference type="SAM" id="MobiDB-lite"/>
    </source>
</evidence>
<feature type="region of interest" description="Disordered" evidence="1">
    <location>
        <begin position="269"/>
        <end position="296"/>
    </location>
</feature>
<gene>
    <name evidence="2" type="ORF">Anapl_03364</name>
</gene>
<evidence type="ECO:0000313" key="2">
    <source>
        <dbReference type="EMBL" id="EOB00048.1"/>
    </source>
</evidence>
<feature type="region of interest" description="Disordered" evidence="1">
    <location>
        <begin position="98"/>
        <end position="123"/>
    </location>
</feature>
<proteinExistence type="predicted"/>
<feature type="region of interest" description="Disordered" evidence="1">
    <location>
        <begin position="1"/>
        <end position="25"/>
    </location>
</feature>
<dbReference type="Proteomes" id="UP000296049">
    <property type="component" value="Unassembled WGS sequence"/>
</dbReference>
<keyword evidence="3" id="KW-1185">Reference proteome</keyword>
<organism evidence="2 3">
    <name type="scientific">Anas platyrhynchos</name>
    <name type="common">Mallard</name>
    <name type="synonym">Anas boschas</name>
    <dbReference type="NCBI Taxonomy" id="8839"/>
    <lineage>
        <taxon>Eukaryota</taxon>
        <taxon>Metazoa</taxon>
        <taxon>Chordata</taxon>
        <taxon>Craniata</taxon>
        <taxon>Vertebrata</taxon>
        <taxon>Euteleostomi</taxon>
        <taxon>Archelosauria</taxon>
        <taxon>Archosauria</taxon>
        <taxon>Dinosauria</taxon>
        <taxon>Saurischia</taxon>
        <taxon>Theropoda</taxon>
        <taxon>Coelurosauria</taxon>
        <taxon>Aves</taxon>
        <taxon>Neognathae</taxon>
        <taxon>Galloanserae</taxon>
        <taxon>Anseriformes</taxon>
        <taxon>Anatidae</taxon>
        <taxon>Anatinae</taxon>
        <taxon>Anas</taxon>
    </lineage>
</organism>
<evidence type="ECO:0000313" key="3">
    <source>
        <dbReference type="Proteomes" id="UP000296049"/>
    </source>
</evidence>
<sequence>MGHPDITKCPAAPGRTVQRRARHETPGTTAALVLLSTHTAKGALCSVPNYSLRSPPPSPADPQRFTSPTDRNDNDLQRCITVPNRPCFLTTRERRSVRKVRGAQDARKHFPGFPSLHIPQRGEGAGPVALRARSSETPAPSSRCDPEVAGTESQNRARTFQGYPDFCSPCPALHQAPQQLPRGGAELPKSGQGCSVCSSASARAQPRHLRAAFQGEQSARGTQTALPGDRGALCAAQTSRLQGQKCTKQGLERAKRCPGLGARLKVLYTSMRSPRRSRSHAGEAPHDPRGTARTGQPWLGTAVHIPHLEGSVATGKPRTLLLALLRARLLLWSPFMGQGEGSRSPQGSCWKSLGWRDGEGIRGPLRASTSQGTCCVPAVGQNTAPEDSSNQSLCFALALSASRGSRGCHVGKLPRANEASESSAGALQQARRSAQQAARGRDELPLEERRELVDTPVTAVPAGSGVTPARGHEDVPRWPNQPSPRCPQGQGAYPQGELWHPGAATSLGHRQHPWHGDPTVPRCHEAEGAVNQDSETRRHQGEAGQPDTCLARTAAPGPFPLYGQPPRHTRHSWAAFCVPSWASCHLHSKQEGDTSSPECLALGSEQLRKACEAISEKIQIYDGTDKNFPAQARTGDGQSQVFRPEAGKPTDADEAQRARGLPAPPDSSLEQKRGHRPQKGS</sequence>
<name>R0LI47_ANAPL</name>
<feature type="compositionally biased region" description="Basic and acidic residues" evidence="1">
    <location>
        <begin position="280"/>
        <end position="290"/>
    </location>
</feature>
<feature type="compositionally biased region" description="Basic and acidic residues" evidence="1">
    <location>
        <begin position="439"/>
        <end position="453"/>
    </location>
</feature>
<feature type="region of interest" description="Disordered" evidence="1">
    <location>
        <begin position="48"/>
        <end position="77"/>
    </location>
</feature>
<protein>
    <submittedName>
        <fullName evidence="2">Uncharacterized protein</fullName>
    </submittedName>
</protein>
<feature type="compositionally biased region" description="Low complexity" evidence="1">
    <location>
        <begin position="422"/>
        <end position="438"/>
    </location>
</feature>
<dbReference type="EMBL" id="KB743246">
    <property type="protein sequence ID" value="EOB00048.1"/>
    <property type="molecule type" value="Genomic_DNA"/>
</dbReference>
<feature type="compositionally biased region" description="Basic and acidic residues" evidence="1">
    <location>
        <begin position="645"/>
        <end position="657"/>
    </location>
</feature>
<accession>R0LI47</accession>
<dbReference type="AlphaFoldDB" id="R0LI47"/>
<feature type="region of interest" description="Disordered" evidence="1">
    <location>
        <begin position="415"/>
        <end position="492"/>
    </location>
</feature>
<reference evidence="3" key="1">
    <citation type="journal article" date="2013" name="Nat. Genet.">
        <title>The duck genome and transcriptome provide insight into an avian influenza virus reservoir species.</title>
        <authorList>
            <person name="Huang Y."/>
            <person name="Li Y."/>
            <person name="Burt D.W."/>
            <person name="Chen H."/>
            <person name="Zhang Y."/>
            <person name="Qian W."/>
            <person name="Kim H."/>
            <person name="Gan S."/>
            <person name="Zhao Y."/>
            <person name="Li J."/>
            <person name="Yi K."/>
            <person name="Feng H."/>
            <person name="Zhu P."/>
            <person name="Li B."/>
            <person name="Liu Q."/>
            <person name="Fairley S."/>
            <person name="Magor K.E."/>
            <person name="Du Z."/>
            <person name="Hu X."/>
            <person name="Goodman L."/>
            <person name="Tafer H."/>
            <person name="Vignal A."/>
            <person name="Lee T."/>
            <person name="Kim K.W."/>
            <person name="Sheng Z."/>
            <person name="An Y."/>
            <person name="Searle S."/>
            <person name="Herrero J."/>
            <person name="Groenen M.A."/>
            <person name="Crooijmans R.P."/>
            <person name="Faraut T."/>
            <person name="Cai Q."/>
            <person name="Webster R.G."/>
            <person name="Aldridge J.R."/>
            <person name="Warren W.C."/>
            <person name="Bartschat S."/>
            <person name="Kehr S."/>
            <person name="Marz M."/>
            <person name="Stadler P.F."/>
            <person name="Smith J."/>
            <person name="Kraus R.H."/>
            <person name="Zhao Y."/>
            <person name="Ren L."/>
            <person name="Fei J."/>
            <person name="Morisson M."/>
            <person name="Kaiser P."/>
            <person name="Griffin D.K."/>
            <person name="Rao M."/>
            <person name="Pitel F."/>
            <person name="Wang J."/>
            <person name="Li N."/>
        </authorList>
    </citation>
    <scope>NUCLEOTIDE SEQUENCE [LARGE SCALE GENOMIC DNA]</scope>
</reference>